<dbReference type="KEGG" id="pbap:Pla133_43620"/>
<evidence type="ECO:0000313" key="2">
    <source>
        <dbReference type="EMBL" id="QDU69245.1"/>
    </source>
</evidence>
<gene>
    <name evidence="2" type="ORF">Pla133_43620</name>
</gene>
<name>A0A518BQJ0_9BACT</name>
<sequence>MVDVNLSRVVLYEGANRQYIYLREAEGERSFAIVIGTTEAYEIARVIRSDPPKRPLTHELLYRTIQAVGSEVIGVDIVRLERDTYYASLRVRPDGGEPVEIDARPSDAIAIALRARCPLRVARAVIDAAATD</sequence>
<dbReference type="Pfam" id="PF02577">
    <property type="entry name" value="BFN_dom"/>
    <property type="match status" value="1"/>
</dbReference>
<feature type="domain" description="BFN" evidence="1">
    <location>
        <begin position="1"/>
        <end position="132"/>
    </location>
</feature>
<dbReference type="Proteomes" id="UP000316921">
    <property type="component" value="Chromosome"/>
</dbReference>
<dbReference type="InterPro" id="IPR036104">
    <property type="entry name" value="BFN_sf"/>
</dbReference>
<dbReference type="GO" id="GO:0004518">
    <property type="term" value="F:nuclease activity"/>
    <property type="evidence" value="ECO:0007669"/>
    <property type="project" value="InterPro"/>
</dbReference>
<dbReference type="PROSITE" id="PS51658">
    <property type="entry name" value="BFN"/>
    <property type="match status" value="1"/>
</dbReference>
<keyword evidence="3" id="KW-1185">Reference proteome</keyword>
<dbReference type="PANTHER" id="PTHR15160">
    <property type="entry name" value="VON HIPPEL-LINDAU PROTEIN"/>
    <property type="match status" value="1"/>
</dbReference>
<dbReference type="Gene3D" id="3.10.690.10">
    <property type="entry name" value="Bifunctional nuclease domain"/>
    <property type="match status" value="1"/>
</dbReference>
<dbReference type="InterPro" id="IPR003729">
    <property type="entry name" value="Bi_nuclease_dom"/>
</dbReference>
<dbReference type="AlphaFoldDB" id="A0A518BQJ0"/>
<dbReference type="SUPFAM" id="SSF103256">
    <property type="entry name" value="Hypothetical protein TM0160"/>
    <property type="match status" value="1"/>
</dbReference>
<reference evidence="2 3" key="1">
    <citation type="submission" date="2019-02" db="EMBL/GenBank/DDBJ databases">
        <title>Deep-cultivation of Planctomycetes and their phenomic and genomic characterization uncovers novel biology.</title>
        <authorList>
            <person name="Wiegand S."/>
            <person name="Jogler M."/>
            <person name="Boedeker C."/>
            <person name="Pinto D."/>
            <person name="Vollmers J."/>
            <person name="Rivas-Marin E."/>
            <person name="Kohn T."/>
            <person name="Peeters S.H."/>
            <person name="Heuer A."/>
            <person name="Rast P."/>
            <person name="Oberbeckmann S."/>
            <person name="Bunk B."/>
            <person name="Jeske O."/>
            <person name="Meyerdierks A."/>
            <person name="Storesund J.E."/>
            <person name="Kallscheuer N."/>
            <person name="Luecker S."/>
            <person name="Lage O.M."/>
            <person name="Pohl T."/>
            <person name="Merkel B.J."/>
            <person name="Hornburger P."/>
            <person name="Mueller R.-W."/>
            <person name="Bruemmer F."/>
            <person name="Labrenz M."/>
            <person name="Spormann A.M."/>
            <person name="Op den Camp H."/>
            <person name="Overmann J."/>
            <person name="Amann R."/>
            <person name="Jetten M.S.M."/>
            <person name="Mascher T."/>
            <person name="Medema M.H."/>
            <person name="Devos D.P."/>
            <person name="Kaster A.-K."/>
            <person name="Ovreas L."/>
            <person name="Rohde M."/>
            <person name="Galperin M.Y."/>
            <person name="Jogler C."/>
        </authorList>
    </citation>
    <scope>NUCLEOTIDE SEQUENCE [LARGE SCALE GENOMIC DNA]</scope>
    <source>
        <strain evidence="2 3">Pla133</strain>
    </source>
</reference>
<proteinExistence type="predicted"/>
<accession>A0A518BQJ0</accession>
<evidence type="ECO:0000313" key="3">
    <source>
        <dbReference type="Proteomes" id="UP000316921"/>
    </source>
</evidence>
<protein>
    <recommendedName>
        <fullName evidence="1">BFN domain-containing protein</fullName>
    </recommendedName>
</protein>
<dbReference type="PANTHER" id="PTHR15160:SF1">
    <property type="entry name" value="VON HIPPEL-LINDAU DISEASE TUMOR SUPPRESSOR"/>
    <property type="match status" value="1"/>
</dbReference>
<organism evidence="2 3">
    <name type="scientific">Engelhardtia mirabilis</name>
    <dbReference type="NCBI Taxonomy" id="2528011"/>
    <lineage>
        <taxon>Bacteria</taxon>
        <taxon>Pseudomonadati</taxon>
        <taxon>Planctomycetota</taxon>
        <taxon>Planctomycetia</taxon>
        <taxon>Planctomycetia incertae sedis</taxon>
        <taxon>Engelhardtia</taxon>
    </lineage>
</organism>
<evidence type="ECO:0000259" key="1">
    <source>
        <dbReference type="PROSITE" id="PS51658"/>
    </source>
</evidence>
<dbReference type="EMBL" id="CP036287">
    <property type="protein sequence ID" value="QDU69245.1"/>
    <property type="molecule type" value="Genomic_DNA"/>
</dbReference>